<gene>
    <name evidence="1" type="ORF">HNR26_004865</name>
</gene>
<comment type="caution">
    <text evidence="1">The sequence shown here is derived from an EMBL/GenBank/DDBJ whole genome shotgun (WGS) entry which is preliminary data.</text>
</comment>
<dbReference type="EMBL" id="JACHGA010000033">
    <property type="protein sequence ID" value="MBB5278751.1"/>
    <property type="molecule type" value="Genomic_DNA"/>
</dbReference>
<proteinExistence type="predicted"/>
<protein>
    <submittedName>
        <fullName evidence="1">Uncharacterized protein</fullName>
    </submittedName>
</protein>
<keyword evidence="2" id="KW-1185">Reference proteome</keyword>
<dbReference type="Proteomes" id="UP000550895">
    <property type="component" value="Unassembled WGS sequence"/>
</dbReference>
<name>A0A7W8HWH9_9HYPH</name>
<accession>A0A7W8HWH9</accession>
<reference evidence="1 2" key="1">
    <citation type="submission" date="2020-08" db="EMBL/GenBank/DDBJ databases">
        <title>Genomic Encyclopedia of Type Strains, Phase IV (KMG-IV): sequencing the most valuable type-strain genomes for metagenomic binning, comparative biology and taxonomic classification.</title>
        <authorList>
            <person name="Goeker M."/>
        </authorList>
    </citation>
    <scope>NUCLEOTIDE SEQUENCE [LARGE SCALE GENOMIC DNA]</scope>
    <source>
        <strain evidence="1 2">DSM 26376</strain>
    </source>
</reference>
<organism evidence="1 2">
    <name type="scientific">Rhizobium rosettiformans</name>
    <dbReference type="NCBI Taxonomy" id="1368430"/>
    <lineage>
        <taxon>Bacteria</taxon>
        <taxon>Pseudomonadati</taxon>
        <taxon>Pseudomonadota</taxon>
        <taxon>Alphaproteobacteria</taxon>
        <taxon>Hyphomicrobiales</taxon>
        <taxon>Rhizobiaceae</taxon>
        <taxon>Rhizobium/Agrobacterium group</taxon>
        <taxon>Rhizobium</taxon>
    </lineage>
</organism>
<dbReference type="AlphaFoldDB" id="A0A7W8HWH9"/>
<evidence type="ECO:0000313" key="2">
    <source>
        <dbReference type="Proteomes" id="UP000550895"/>
    </source>
</evidence>
<sequence length="36" mass="4325">MNPSQNTFIWARFCNFRQHIRIEQQSHNDKSRGSSC</sequence>
<evidence type="ECO:0000313" key="1">
    <source>
        <dbReference type="EMBL" id="MBB5278751.1"/>
    </source>
</evidence>